<reference evidence="5 6" key="1">
    <citation type="journal article" date="2021" name="Nat. Plants">
        <title>The Taxus genome provides insights into paclitaxel biosynthesis.</title>
        <authorList>
            <person name="Xiong X."/>
            <person name="Gou J."/>
            <person name="Liao Q."/>
            <person name="Li Y."/>
            <person name="Zhou Q."/>
            <person name="Bi G."/>
            <person name="Li C."/>
            <person name="Du R."/>
            <person name="Wang X."/>
            <person name="Sun T."/>
            <person name="Guo L."/>
            <person name="Liang H."/>
            <person name="Lu P."/>
            <person name="Wu Y."/>
            <person name="Zhang Z."/>
            <person name="Ro D.K."/>
            <person name="Shang Y."/>
            <person name="Huang S."/>
            <person name="Yan J."/>
        </authorList>
    </citation>
    <scope>NUCLEOTIDE SEQUENCE [LARGE SCALE GENOMIC DNA]</scope>
    <source>
        <strain evidence="5">Ta-2019</strain>
    </source>
</reference>
<evidence type="ECO:0000259" key="4">
    <source>
        <dbReference type="Pfam" id="PF00892"/>
    </source>
</evidence>
<dbReference type="GO" id="GO:0016020">
    <property type="term" value="C:membrane"/>
    <property type="evidence" value="ECO:0007669"/>
    <property type="project" value="InterPro"/>
</dbReference>
<dbReference type="EMBL" id="JAHRHJ020000001">
    <property type="protein sequence ID" value="KAH9329476.1"/>
    <property type="molecule type" value="Genomic_DNA"/>
</dbReference>
<dbReference type="PANTHER" id="PTHR22911">
    <property type="entry name" value="ACYL-MALONYL CONDENSING ENZYME-RELATED"/>
    <property type="match status" value="1"/>
</dbReference>
<comment type="subcellular location">
    <subcellularLocation>
        <location evidence="1">Membrane</location>
        <topology evidence="1">Multi-pass membrane protein</topology>
    </subcellularLocation>
</comment>
<dbReference type="Pfam" id="PF00892">
    <property type="entry name" value="EamA"/>
    <property type="match status" value="1"/>
</dbReference>
<gene>
    <name evidence="5" type="ORF">KI387_001584</name>
</gene>
<comment type="caution">
    <text evidence="5">The sequence shown here is derived from an EMBL/GenBank/DDBJ whole genome shotgun (WGS) entry which is preliminary data.</text>
</comment>
<comment type="similarity">
    <text evidence="2">Belongs to the drug/metabolite transporter (DMT) superfamily. Plant drug/metabolite exporter (P-DME) (TC 2.A.7.4) family.</text>
</comment>
<organism evidence="5 6">
    <name type="scientific">Taxus chinensis</name>
    <name type="common">Chinese yew</name>
    <name type="synonym">Taxus wallichiana var. chinensis</name>
    <dbReference type="NCBI Taxonomy" id="29808"/>
    <lineage>
        <taxon>Eukaryota</taxon>
        <taxon>Viridiplantae</taxon>
        <taxon>Streptophyta</taxon>
        <taxon>Embryophyta</taxon>
        <taxon>Tracheophyta</taxon>
        <taxon>Spermatophyta</taxon>
        <taxon>Pinopsida</taxon>
        <taxon>Pinidae</taxon>
        <taxon>Conifers II</taxon>
        <taxon>Cupressales</taxon>
        <taxon>Taxaceae</taxon>
        <taxon>Taxus</taxon>
    </lineage>
</organism>
<feature type="transmembrane region" description="Helical" evidence="3">
    <location>
        <begin position="134"/>
        <end position="153"/>
    </location>
</feature>
<sequence>MSVVEAIGAKAFLHQNARREITRSNQNNAEECIGCVYLKICVVFPGLGGEHRKENECVAMKWEGFAYAAGAAVGHSCIDVARKMASQYFSPAELIALVGLLDAIFLCGFLWIFGPKETIGSLTSVWEERDGDERLLRILVISAGLKVMAGFMYQRALQVSPMSVTIPYLAFTPVMLVFTSYFLMNEMPSVRGLLGVVVVTVGGYMLVLDRPWDAHSTKITSRGGNQINGDETGHSLDGSWPADTKKLSSFKSFSRWVVSSHILEPLLALRREEGSLLMLVVAGVFSISNRICEEERESELVVK</sequence>
<accession>A0AA38GUX2</accession>
<proteinExistence type="inferred from homology"/>
<feature type="transmembrane region" description="Helical" evidence="3">
    <location>
        <begin position="92"/>
        <end position="114"/>
    </location>
</feature>
<evidence type="ECO:0000256" key="2">
    <source>
        <dbReference type="ARBA" id="ARBA00007635"/>
    </source>
</evidence>
<protein>
    <recommendedName>
        <fullName evidence="4">EamA domain-containing protein</fullName>
    </recommendedName>
</protein>
<keyword evidence="3" id="KW-1133">Transmembrane helix</keyword>
<dbReference type="InterPro" id="IPR000620">
    <property type="entry name" value="EamA_dom"/>
</dbReference>
<keyword evidence="6" id="KW-1185">Reference proteome</keyword>
<keyword evidence="3" id="KW-0812">Transmembrane</keyword>
<dbReference type="SUPFAM" id="SSF103481">
    <property type="entry name" value="Multidrug resistance efflux transporter EmrE"/>
    <property type="match status" value="1"/>
</dbReference>
<feature type="transmembrane region" description="Helical" evidence="3">
    <location>
        <begin position="165"/>
        <end position="184"/>
    </location>
</feature>
<evidence type="ECO:0000256" key="1">
    <source>
        <dbReference type="ARBA" id="ARBA00004141"/>
    </source>
</evidence>
<name>A0AA38GUX2_TAXCH</name>
<dbReference type="AlphaFoldDB" id="A0AA38GUX2"/>
<dbReference type="Proteomes" id="UP000824469">
    <property type="component" value="Unassembled WGS sequence"/>
</dbReference>
<evidence type="ECO:0000313" key="5">
    <source>
        <dbReference type="EMBL" id="KAH9329476.1"/>
    </source>
</evidence>
<keyword evidence="3" id="KW-0472">Membrane</keyword>
<feature type="domain" description="EamA" evidence="4">
    <location>
        <begin position="64"/>
        <end position="207"/>
    </location>
</feature>
<feature type="transmembrane region" description="Helical" evidence="3">
    <location>
        <begin position="190"/>
        <end position="208"/>
    </location>
</feature>
<evidence type="ECO:0000313" key="6">
    <source>
        <dbReference type="Proteomes" id="UP000824469"/>
    </source>
</evidence>
<dbReference type="InterPro" id="IPR037185">
    <property type="entry name" value="EmrE-like"/>
</dbReference>
<dbReference type="PANTHER" id="PTHR22911:SF137">
    <property type="entry name" value="SOLUTE CARRIER FAMILY 35 MEMBER G2-RELATED"/>
    <property type="match status" value="1"/>
</dbReference>
<evidence type="ECO:0000256" key="3">
    <source>
        <dbReference type="SAM" id="Phobius"/>
    </source>
</evidence>